<gene>
    <name evidence="19" type="ORF">SAMN05443245_5422</name>
</gene>
<reference evidence="20" key="1">
    <citation type="submission" date="2016-10" db="EMBL/GenBank/DDBJ databases">
        <authorList>
            <person name="Varghese N."/>
        </authorList>
    </citation>
    <scope>NUCLEOTIDE SEQUENCE [LARGE SCALE GENOMIC DNA]</scope>
    <source>
        <strain evidence="20">GAS106B</strain>
    </source>
</reference>
<feature type="region of interest" description="Disordered" evidence="16">
    <location>
        <begin position="361"/>
        <end position="392"/>
    </location>
</feature>
<comment type="catalytic activity">
    <reaction evidence="1">
        <text>Acts on substrates that are at least partially unfolded. The cleavage site P1 residue is normally between a pair of hydrophobic residues, such as Val-|-Val.</text>
        <dbReference type="EC" id="3.4.21.107"/>
    </reaction>
</comment>
<dbReference type="PANTHER" id="PTHR22939:SF130">
    <property type="entry name" value="PERIPLASMIC SERINE ENDOPROTEASE DEGP-LIKE-RELATED"/>
    <property type="match status" value="1"/>
</dbReference>
<feature type="chain" id="PRO_5038588120" description="Probable periplasmic serine endoprotease DegP-like" evidence="17">
    <location>
        <begin position="25"/>
        <end position="476"/>
    </location>
</feature>
<comment type="similarity">
    <text evidence="3">Belongs to the peptidase S1C family.</text>
</comment>
<evidence type="ECO:0000256" key="2">
    <source>
        <dbReference type="ARBA" id="ARBA00004418"/>
    </source>
</evidence>
<feature type="binding site" evidence="15">
    <location>
        <position position="112"/>
    </location>
    <ligand>
        <name>substrate</name>
    </ligand>
</feature>
<dbReference type="OrthoDB" id="8520726at2"/>
<keyword evidence="6 19" id="KW-0645">Protease</keyword>
<evidence type="ECO:0000256" key="7">
    <source>
        <dbReference type="ARBA" id="ARBA00022729"/>
    </source>
</evidence>
<feature type="active site" description="Charge relay system" evidence="14">
    <location>
        <position position="142"/>
    </location>
</feature>
<dbReference type="GO" id="GO:0042597">
    <property type="term" value="C:periplasmic space"/>
    <property type="evidence" value="ECO:0007669"/>
    <property type="project" value="UniProtKB-SubCell"/>
</dbReference>
<keyword evidence="11" id="KW-0720">Serine protease</keyword>
<dbReference type="Gene3D" id="2.30.42.10">
    <property type="match status" value="2"/>
</dbReference>
<evidence type="ECO:0000256" key="4">
    <source>
        <dbReference type="ARBA" id="ARBA00013035"/>
    </source>
</evidence>
<evidence type="ECO:0000256" key="8">
    <source>
        <dbReference type="ARBA" id="ARBA00022737"/>
    </source>
</evidence>
<dbReference type="Pfam" id="PF13180">
    <property type="entry name" value="PDZ_2"/>
    <property type="match status" value="1"/>
</dbReference>
<dbReference type="NCBIfam" id="TIGR02037">
    <property type="entry name" value="degP_htrA_DO"/>
    <property type="match status" value="1"/>
</dbReference>
<dbReference type="Gene3D" id="2.40.10.120">
    <property type="match status" value="1"/>
</dbReference>
<dbReference type="EMBL" id="FNKP01000002">
    <property type="protein sequence ID" value="SDR39217.1"/>
    <property type="molecule type" value="Genomic_DNA"/>
</dbReference>
<dbReference type="SMART" id="SM00228">
    <property type="entry name" value="PDZ"/>
    <property type="match status" value="2"/>
</dbReference>
<evidence type="ECO:0000256" key="9">
    <source>
        <dbReference type="ARBA" id="ARBA00022764"/>
    </source>
</evidence>
<dbReference type="InterPro" id="IPR001940">
    <property type="entry name" value="Peptidase_S1C"/>
</dbReference>
<evidence type="ECO:0000256" key="16">
    <source>
        <dbReference type="SAM" id="MobiDB-lite"/>
    </source>
</evidence>
<dbReference type="SUPFAM" id="SSF50156">
    <property type="entry name" value="PDZ domain-like"/>
    <property type="match status" value="2"/>
</dbReference>
<dbReference type="PRINTS" id="PR00834">
    <property type="entry name" value="PROTEASES2C"/>
</dbReference>
<dbReference type="InterPro" id="IPR001478">
    <property type="entry name" value="PDZ"/>
</dbReference>
<feature type="compositionally biased region" description="Polar residues" evidence="16">
    <location>
        <begin position="376"/>
        <end position="387"/>
    </location>
</feature>
<evidence type="ECO:0000256" key="11">
    <source>
        <dbReference type="ARBA" id="ARBA00022825"/>
    </source>
</evidence>
<keyword evidence="10" id="KW-0378">Hydrolase</keyword>
<evidence type="ECO:0000256" key="12">
    <source>
        <dbReference type="ARBA" id="ARBA00023016"/>
    </source>
</evidence>
<feature type="binding site" evidence="15">
    <location>
        <begin position="213"/>
        <end position="215"/>
    </location>
    <ligand>
        <name>substrate</name>
    </ligand>
</feature>
<feature type="active site" description="Charge relay system" evidence="14">
    <location>
        <position position="112"/>
    </location>
</feature>
<evidence type="ECO:0000256" key="5">
    <source>
        <dbReference type="ARBA" id="ARBA00013958"/>
    </source>
</evidence>
<dbReference type="PROSITE" id="PS50106">
    <property type="entry name" value="PDZ"/>
    <property type="match status" value="2"/>
</dbReference>
<name>A0A1H1INC9_9BURK</name>
<dbReference type="GO" id="GO:0004252">
    <property type="term" value="F:serine-type endopeptidase activity"/>
    <property type="evidence" value="ECO:0007669"/>
    <property type="project" value="InterPro"/>
</dbReference>
<feature type="signal peptide" evidence="17">
    <location>
        <begin position="1"/>
        <end position="24"/>
    </location>
</feature>
<sequence>MATKKQWRGSAAACVVLALAGGYAISHRGAEASASDVHSDHVAVSAPTATAGARASTPDFSGIVSTYGAAVVHIGASHAASRDENGESSGGGEALGSGFIISQDGYVLTNNHVVDGADKVTVKLTDGREFRAQVIGTDKTSDVAVLKIGASNLPTVKIGDPANSKVGEWVVAIGSPYGFDNTVTSGIISAKSRTFSDDSPIPFIQTDVPVNPGNSGGPLFNLNGEVIGINSMIYSRTGGFQGLSFAIPIDAAMHVKDQLVSTGHVSRGRIGVGVQPVTEERAKSLGLDTTRGALVGSIDPSGPAQAGGLHQGDVIVGVNGVRIDSTRDLIAQVSQLAPGTTATINVWRNGGEHKLAVTVGEQSAQVASAEPRMQRNPDQGQGRSQDQSRPRLGVAVRPLTADERQEASLPGGVVVQQATGPAAAAGIQAGDIIVAVDGTVIRNVQQLKQIISQADDSVSVTVVRDGEQASVSVNLG</sequence>
<evidence type="ECO:0000313" key="20">
    <source>
        <dbReference type="Proteomes" id="UP000183487"/>
    </source>
</evidence>
<evidence type="ECO:0000256" key="1">
    <source>
        <dbReference type="ARBA" id="ARBA00001772"/>
    </source>
</evidence>
<comment type="subcellular location">
    <subcellularLocation>
        <location evidence="2">Periplasm</location>
    </subcellularLocation>
</comment>
<feature type="active site" description="Charge relay system" evidence="14">
    <location>
        <position position="215"/>
    </location>
</feature>
<feature type="domain" description="PDZ" evidence="18">
    <location>
        <begin position="259"/>
        <end position="325"/>
    </location>
</feature>
<dbReference type="Pfam" id="PF13365">
    <property type="entry name" value="Trypsin_2"/>
    <property type="match status" value="1"/>
</dbReference>
<keyword evidence="7 17" id="KW-0732">Signal</keyword>
<proteinExistence type="inferred from homology"/>
<evidence type="ECO:0000256" key="17">
    <source>
        <dbReference type="SAM" id="SignalP"/>
    </source>
</evidence>
<keyword evidence="9" id="KW-0574">Periplasm</keyword>
<dbReference type="SUPFAM" id="SSF50494">
    <property type="entry name" value="Trypsin-like serine proteases"/>
    <property type="match status" value="1"/>
</dbReference>
<accession>A0A1H1INC9</accession>
<dbReference type="Proteomes" id="UP000183487">
    <property type="component" value="Unassembled WGS sequence"/>
</dbReference>
<evidence type="ECO:0000256" key="13">
    <source>
        <dbReference type="ARBA" id="ARBA00032850"/>
    </source>
</evidence>
<evidence type="ECO:0000259" key="18">
    <source>
        <dbReference type="PROSITE" id="PS50106"/>
    </source>
</evidence>
<dbReference type="InterPro" id="IPR011782">
    <property type="entry name" value="Pept_S1C_Do"/>
</dbReference>
<feature type="binding site" evidence="15">
    <location>
        <position position="142"/>
    </location>
    <ligand>
        <name>substrate</name>
    </ligand>
</feature>
<evidence type="ECO:0000256" key="14">
    <source>
        <dbReference type="PIRSR" id="PIRSR611782-1"/>
    </source>
</evidence>
<keyword evidence="8" id="KW-0677">Repeat</keyword>
<keyword evidence="20" id="KW-1185">Reference proteome</keyword>
<protein>
    <recommendedName>
        <fullName evidence="5">Probable periplasmic serine endoprotease DegP-like</fullName>
        <ecNumber evidence="4">3.4.21.107</ecNumber>
    </recommendedName>
    <alternativeName>
        <fullName evidence="13">Protease Do</fullName>
    </alternativeName>
</protein>
<feature type="domain" description="PDZ" evidence="18">
    <location>
        <begin position="370"/>
        <end position="466"/>
    </location>
</feature>
<evidence type="ECO:0000256" key="15">
    <source>
        <dbReference type="PIRSR" id="PIRSR611782-2"/>
    </source>
</evidence>
<organism evidence="19 20">
    <name type="scientific">Paraburkholderia fungorum</name>
    <dbReference type="NCBI Taxonomy" id="134537"/>
    <lineage>
        <taxon>Bacteria</taxon>
        <taxon>Pseudomonadati</taxon>
        <taxon>Pseudomonadota</taxon>
        <taxon>Betaproteobacteria</taxon>
        <taxon>Burkholderiales</taxon>
        <taxon>Burkholderiaceae</taxon>
        <taxon>Paraburkholderia</taxon>
    </lineage>
</organism>
<dbReference type="AlphaFoldDB" id="A0A1H1INC9"/>
<evidence type="ECO:0000256" key="3">
    <source>
        <dbReference type="ARBA" id="ARBA00010541"/>
    </source>
</evidence>
<dbReference type="InterPro" id="IPR036034">
    <property type="entry name" value="PDZ_sf"/>
</dbReference>
<evidence type="ECO:0000313" key="19">
    <source>
        <dbReference type="EMBL" id="SDR39217.1"/>
    </source>
</evidence>
<dbReference type="EC" id="3.4.21.107" evidence="4"/>
<dbReference type="RefSeq" id="WP_074770308.1">
    <property type="nucleotide sequence ID" value="NZ_FNKP01000002.1"/>
</dbReference>
<dbReference type="InterPro" id="IPR009003">
    <property type="entry name" value="Peptidase_S1_PA"/>
</dbReference>
<evidence type="ECO:0000256" key="6">
    <source>
        <dbReference type="ARBA" id="ARBA00022670"/>
    </source>
</evidence>
<keyword evidence="12" id="KW-0346">Stress response</keyword>
<dbReference type="InterPro" id="IPR041489">
    <property type="entry name" value="PDZ_6"/>
</dbReference>
<dbReference type="PANTHER" id="PTHR22939">
    <property type="entry name" value="SERINE PROTEASE FAMILY S1C HTRA-RELATED"/>
    <property type="match status" value="1"/>
</dbReference>
<dbReference type="Pfam" id="PF17820">
    <property type="entry name" value="PDZ_6"/>
    <property type="match status" value="1"/>
</dbReference>
<dbReference type="GO" id="GO:0006508">
    <property type="term" value="P:proteolysis"/>
    <property type="evidence" value="ECO:0007669"/>
    <property type="project" value="UniProtKB-KW"/>
</dbReference>
<evidence type="ECO:0000256" key="10">
    <source>
        <dbReference type="ARBA" id="ARBA00022801"/>
    </source>
</evidence>